<dbReference type="AlphaFoldDB" id="A0A2H3C8G8"/>
<reference evidence="2" key="1">
    <citation type="journal article" date="2017" name="Nat. Ecol. Evol.">
        <title>Genome expansion and lineage-specific genetic innovations in the forest pathogenic fungi Armillaria.</title>
        <authorList>
            <person name="Sipos G."/>
            <person name="Prasanna A.N."/>
            <person name="Walter M.C."/>
            <person name="O'Connor E."/>
            <person name="Balint B."/>
            <person name="Krizsan K."/>
            <person name="Kiss B."/>
            <person name="Hess J."/>
            <person name="Varga T."/>
            <person name="Slot J."/>
            <person name="Riley R."/>
            <person name="Boka B."/>
            <person name="Rigling D."/>
            <person name="Barry K."/>
            <person name="Lee J."/>
            <person name="Mihaltcheva S."/>
            <person name="LaButti K."/>
            <person name="Lipzen A."/>
            <person name="Waldron R."/>
            <person name="Moloney N.M."/>
            <person name="Sperisen C."/>
            <person name="Kredics L."/>
            <person name="Vagvoelgyi C."/>
            <person name="Patrignani A."/>
            <person name="Fitzpatrick D."/>
            <person name="Nagy I."/>
            <person name="Doyle S."/>
            <person name="Anderson J.B."/>
            <person name="Grigoriev I.V."/>
            <person name="Gueldener U."/>
            <person name="Muensterkoetter M."/>
            <person name="Nagy L.G."/>
        </authorList>
    </citation>
    <scope>NUCLEOTIDE SEQUENCE [LARGE SCALE GENOMIC DNA]</scope>
    <source>
        <strain evidence="2">28-4</strain>
    </source>
</reference>
<dbReference type="Proteomes" id="UP000218334">
    <property type="component" value="Unassembled WGS sequence"/>
</dbReference>
<sequence length="200" mass="21472">MSSAAALPIRGRCVEHTDNALCQCSYFTPHRDLLQWHTLDQPRCVCGHGIHAHADYLSAVVHHCPATSCVAYVQKTPQTQECMCMALLVDHKPVVNLYRTAAALNNNREHFVGGAQGIISSYSASTNPSTPILTPIPSPNANALPQNQPGFTQAEVGVVVAHHLPVYASDGSAPNGTFDYHPNAVYDATPEAGAWAQSYV</sequence>
<keyword evidence="2" id="KW-1185">Reference proteome</keyword>
<dbReference type="EMBL" id="KZ293415">
    <property type="protein sequence ID" value="PBK77624.1"/>
    <property type="molecule type" value="Genomic_DNA"/>
</dbReference>
<name>A0A2H3C8G8_9AGAR</name>
<evidence type="ECO:0000313" key="2">
    <source>
        <dbReference type="Proteomes" id="UP000218334"/>
    </source>
</evidence>
<evidence type="ECO:0000313" key="1">
    <source>
        <dbReference type="EMBL" id="PBK77624.1"/>
    </source>
</evidence>
<proteinExistence type="predicted"/>
<gene>
    <name evidence="1" type="ORF">ARMSODRAFT_1077328</name>
</gene>
<accession>A0A2H3C8G8</accession>
<protein>
    <submittedName>
        <fullName evidence="1">Uncharacterized protein</fullName>
    </submittedName>
</protein>
<organism evidence="1 2">
    <name type="scientific">Armillaria solidipes</name>
    <dbReference type="NCBI Taxonomy" id="1076256"/>
    <lineage>
        <taxon>Eukaryota</taxon>
        <taxon>Fungi</taxon>
        <taxon>Dikarya</taxon>
        <taxon>Basidiomycota</taxon>
        <taxon>Agaricomycotina</taxon>
        <taxon>Agaricomycetes</taxon>
        <taxon>Agaricomycetidae</taxon>
        <taxon>Agaricales</taxon>
        <taxon>Marasmiineae</taxon>
        <taxon>Physalacriaceae</taxon>
        <taxon>Armillaria</taxon>
    </lineage>
</organism>